<reference evidence="2 3" key="2">
    <citation type="journal article" date="2017" name="Sci. Rep.">
        <title>Ant-infecting Ophiocordyceps genomes reveal a high diversity of potential behavioral manipulation genes and a possible major role for enterotoxins.</title>
        <authorList>
            <person name="de Bekker C."/>
            <person name="Ohm R.A."/>
            <person name="Evans H.C."/>
            <person name="Brachmann A."/>
            <person name="Hughes D.P."/>
        </authorList>
    </citation>
    <scope>NUCLEOTIDE SEQUENCE [LARGE SCALE GENOMIC DNA]</scope>
    <source>
        <strain evidence="2 3">SC16a</strain>
    </source>
</reference>
<feature type="compositionally biased region" description="Polar residues" evidence="1">
    <location>
        <begin position="42"/>
        <end position="52"/>
    </location>
</feature>
<name>A0A2A9P631_OPHUN</name>
<dbReference type="AlphaFoldDB" id="A0A2A9P631"/>
<protein>
    <submittedName>
        <fullName evidence="2">Uncharacterized protein</fullName>
    </submittedName>
</protein>
<organism evidence="2 3">
    <name type="scientific">Ophiocordyceps unilateralis</name>
    <name type="common">Zombie-ant fungus</name>
    <name type="synonym">Torrubia unilateralis</name>
    <dbReference type="NCBI Taxonomy" id="268505"/>
    <lineage>
        <taxon>Eukaryota</taxon>
        <taxon>Fungi</taxon>
        <taxon>Dikarya</taxon>
        <taxon>Ascomycota</taxon>
        <taxon>Pezizomycotina</taxon>
        <taxon>Sordariomycetes</taxon>
        <taxon>Hypocreomycetidae</taxon>
        <taxon>Hypocreales</taxon>
        <taxon>Ophiocordycipitaceae</taxon>
        <taxon>Ophiocordyceps</taxon>
    </lineage>
</organism>
<reference evidence="2 3" key="1">
    <citation type="journal article" date="2015" name="BMC Genomics">
        <title>Gene expression during zombie ant biting behavior reflects the complexity underlying fungal parasitic behavioral manipulation.</title>
        <authorList>
            <person name="de Bekker C."/>
            <person name="Ohm R.A."/>
            <person name="Loreto R.G."/>
            <person name="Sebastian A."/>
            <person name="Albert I."/>
            <person name="Merrow M."/>
            <person name="Brachmann A."/>
            <person name="Hughes D.P."/>
        </authorList>
    </citation>
    <scope>NUCLEOTIDE SEQUENCE [LARGE SCALE GENOMIC DNA]</scope>
    <source>
        <strain evidence="2 3">SC16a</strain>
    </source>
</reference>
<sequence>MFTPNVEVSQVSGPLIPLSTVAAGRRGLTAASSYEQPIAQYDNDNAAENDTPTPVPEIGPTRVFRVPSDIDSSSEADGELPSSQHDHDNAAENDSPTPVPEVGPTRVFRVPSDIDSSSEAGEENELPVPQNNNDNAAENVLVPDIGPTRVFRVPSDIDSSSEAGEENGLPVPQDNNDNAAENVLMPEIGPTRVFRVPSDIDSSSEAGEENGLPVPQDNNDNVAENIMPEIGPTRVFRVPSDIDSSSDASVEEQELGPAEETLEVSPFIDAADSSEEQIGEEPSLFVDADTDEDEERLPEPQPESNATASAPLETEGDEPPYTISPTSNSGADTTTLSSPQQTGENGPATATAPLGGLISDQEPMDNTGYETAPSSPRPDAEGSPSVGHNITSLLGETGPDTAAAPTLGGIFAAPEPMSTGE</sequence>
<gene>
    <name evidence="2" type="ORF">XA68_16723</name>
</gene>
<comment type="caution">
    <text evidence="2">The sequence shown here is derived from an EMBL/GenBank/DDBJ whole genome shotgun (WGS) entry which is preliminary data.</text>
</comment>
<evidence type="ECO:0000256" key="1">
    <source>
        <dbReference type="SAM" id="MobiDB-lite"/>
    </source>
</evidence>
<dbReference type="EMBL" id="LAZP02000608">
    <property type="protein sequence ID" value="PFH56320.1"/>
    <property type="molecule type" value="Genomic_DNA"/>
</dbReference>
<evidence type="ECO:0000313" key="3">
    <source>
        <dbReference type="Proteomes" id="UP000037136"/>
    </source>
</evidence>
<proteinExistence type="predicted"/>
<keyword evidence="3" id="KW-1185">Reference proteome</keyword>
<dbReference type="Proteomes" id="UP000037136">
    <property type="component" value="Unassembled WGS sequence"/>
</dbReference>
<accession>A0A2A9P631</accession>
<feature type="region of interest" description="Disordered" evidence="1">
    <location>
        <begin position="34"/>
        <end position="421"/>
    </location>
</feature>
<feature type="compositionally biased region" description="Polar residues" evidence="1">
    <location>
        <begin position="323"/>
        <end position="344"/>
    </location>
</feature>
<evidence type="ECO:0000313" key="2">
    <source>
        <dbReference type="EMBL" id="PFH56320.1"/>
    </source>
</evidence>